<dbReference type="Gene3D" id="3.30.530.20">
    <property type="match status" value="1"/>
</dbReference>
<keyword evidence="2" id="KW-1185">Reference proteome</keyword>
<protein>
    <submittedName>
        <fullName evidence="1">Uncharacterized protein</fullName>
    </submittedName>
</protein>
<organism evidence="1 2">
    <name type="scientific">Cylindrotheca closterium</name>
    <dbReference type="NCBI Taxonomy" id="2856"/>
    <lineage>
        <taxon>Eukaryota</taxon>
        <taxon>Sar</taxon>
        <taxon>Stramenopiles</taxon>
        <taxon>Ochrophyta</taxon>
        <taxon>Bacillariophyta</taxon>
        <taxon>Bacillariophyceae</taxon>
        <taxon>Bacillariophycidae</taxon>
        <taxon>Bacillariales</taxon>
        <taxon>Bacillariaceae</taxon>
        <taxon>Cylindrotheca</taxon>
    </lineage>
</organism>
<dbReference type="EMBL" id="CAKOGP040002103">
    <property type="protein sequence ID" value="CAJ1962306.1"/>
    <property type="molecule type" value="Genomic_DNA"/>
</dbReference>
<dbReference type="AlphaFoldDB" id="A0AAD2G4V2"/>
<accession>A0AAD2G4V2</accession>
<dbReference type="PANTHER" id="PTHR36166">
    <property type="entry name" value="CHROMOSOME 9, WHOLE GENOME SHOTGUN SEQUENCE"/>
    <property type="match status" value="1"/>
</dbReference>
<dbReference type="SUPFAM" id="SSF55961">
    <property type="entry name" value="Bet v1-like"/>
    <property type="match status" value="1"/>
</dbReference>
<comment type="caution">
    <text evidence="1">The sequence shown here is derived from an EMBL/GenBank/DDBJ whole genome shotgun (WGS) entry which is preliminary data.</text>
</comment>
<evidence type="ECO:0000313" key="2">
    <source>
        <dbReference type="Proteomes" id="UP001295423"/>
    </source>
</evidence>
<proteinExistence type="predicted"/>
<name>A0AAD2G4V2_9STRA</name>
<reference evidence="1" key="1">
    <citation type="submission" date="2023-08" db="EMBL/GenBank/DDBJ databases">
        <authorList>
            <person name="Audoor S."/>
            <person name="Bilcke G."/>
        </authorList>
    </citation>
    <scope>NUCLEOTIDE SEQUENCE</scope>
</reference>
<dbReference type="PANTHER" id="PTHR36166:SF1">
    <property type="entry name" value="SRPBCC DOMAIN-CONTAINING PROTEIN"/>
    <property type="match status" value="1"/>
</dbReference>
<sequence length="152" mass="17344">MSRHNISHETIIEAPIDLVWKELIAIDDWEWNRWTRLKATEPVEGTSGKLMASYEGDDKWQEFDFTFGPVNESSHILTWQGSVAGGCLFSGYHTMQLESVKEGQTKLIHKEQFGGLLPMIGAGLPYKTLNRNYLLMNESLKDNVEKKAKNKT</sequence>
<evidence type="ECO:0000313" key="1">
    <source>
        <dbReference type="EMBL" id="CAJ1962306.1"/>
    </source>
</evidence>
<gene>
    <name evidence="1" type="ORF">CYCCA115_LOCUS19621</name>
</gene>
<dbReference type="InterPro" id="IPR023393">
    <property type="entry name" value="START-like_dom_sf"/>
</dbReference>
<dbReference type="Proteomes" id="UP001295423">
    <property type="component" value="Unassembled WGS sequence"/>
</dbReference>